<dbReference type="EMBL" id="BRYA01000440">
    <property type="protein sequence ID" value="GMI48865.1"/>
    <property type="molecule type" value="Genomic_DNA"/>
</dbReference>
<evidence type="ECO:0000313" key="6">
    <source>
        <dbReference type="EMBL" id="GMI48865.1"/>
    </source>
</evidence>
<reference evidence="7" key="1">
    <citation type="journal article" date="2023" name="Commun. Biol.">
        <title>Genome analysis of Parmales, the sister group of diatoms, reveals the evolutionary specialization of diatoms from phago-mixotrophs to photoautotrophs.</title>
        <authorList>
            <person name="Ban H."/>
            <person name="Sato S."/>
            <person name="Yoshikawa S."/>
            <person name="Yamada K."/>
            <person name="Nakamura Y."/>
            <person name="Ichinomiya M."/>
            <person name="Sato N."/>
            <person name="Blanc-Mathieu R."/>
            <person name="Endo H."/>
            <person name="Kuwata A."/>
            <person name="Ogata H."/>
        </authorList>
    </citation>
    <scope>NUCLEOTIDE SEQUENCE [LARGE SCALE GENOMIC DNA]</scope>
</reference>
<evidence type="ECO:0008006" key="8">
    <source>
        <dbReference type="Google" id="ProtNLM"/>
    </source>
</evidence>
<dbReference type="PANTHER" id="PTHR21266">
    <property type="entry name" value="IRON-SULFUR DOMAIN CONTAINING PROTEIN"/>
    <property type="match status" value="1"/>
</dbReference>
<organism evidence="6 7">
    <name type="scientific">Triparma columacea</name>
    <dbReference type="NCBI Taxonomy" id="722753"/>
    <lineage>
        <taxon>Eukaryota</taxon>
        <taxon>Sar</taxon>
        <taxon>Stramenopiles</taxon>
        <taxon>Ochrophyta</taxon>
        <taxon>Bolidophyceae</taxon>
        <taxon>Parmales</taxon>
        <taxon>Triparmaceae</taxon>
        <taxon>Triparma</taxon>
    </lineage>
</organism>
<gene>
    <name evidence="6" type="ORF">TrCOL_g7269</name>
</gene>
<sequence length="346" mass="39138">MMDQDSRSDSAKGALSIPTLPTHTTGDLLWAFFPESITNESFSQSILPEDMYPVLKNTSASTKYFVRELPYSWDFLLENFMDPAHIPFAHHSLQGSRTDGSPIAMEVIANNFTHCEVSFKDQIRKKLRKGVVSFQRPAYYHFRTLRDGVWKENLKIFSVPIQHGRCRVLFESPLSNSKVPTWLVHAASNRFLNTDSWLHDAERFSRQSAKLNYLYPTTSDLGTRTFRSWWEANGMAQAPPHTYGPAPLADLPQLSRRTQIDPWTGHTKHCTSCRRALNKFKLAKKVGFFTAFVTGILLRPRMPLRMTAVSALSLLVSWISSRSIAIIEGEISPSNVGDRSVAATAK</sequence>
<evidence type="ECO:0000256" key="3">
    <source>
        <dbReference type="ARBA" id="ARBA00022989"/>
    </source>
</evidence>
<dbReference type="InterPro" id="IPR050584">
    <property type="entry name" value="Cholesterol_7-desaturase"/>
</dbReference>
<comment type="caution">
    <text evidence="6">The sequence shown here is derived from an EMBL/GenBank/DDBJ whole genome shotgun (WGS) entry which is preliminary data.</text>
</comment>
<dbReference type="AlphaFoldDB" id="A0A9W7LF93"/>
<dbReference type="SUPFAM" id="SSF55961">
    <property type="entry name" value="Bet v1-like"/>
    <property type="match status" value="1"/>
</dbReference>
<dbReference type="GO" id="GO:0016020">
    <property type="term" value="C:membrane"/>
    <property type="evidence" value="ECO:0007669"/>
    <property type="project" value="UniProtKB-SubCell"/>
</dbReference>
<dbReference type="GO" id="GO:0005737">
    <property type="term" value="C:cytoplasm"/>
    <property type="evidence" value="ECO:0007669"/>
    <property type="project" value="TreeGrafter"/>
</dbReference>
<keyword evidence="4" id="KW-0560">Oxidoreductase</keyword>
<accession>A0A9W7LF93</accession>
<dbReference type="Gene3D" id="3.90.380.10">
    <property type="entry name" value="Naphthalene 1,2-dioxygenase Alpha Subunit, Chain A, domain 1"/>
    <property type="match status" value="1"/>
</dbReference>
<name>A0A9W7LF93_9STRA</name>
<keyword evidence="3" id="KW-1133">Transmembrane helix</keyword>
<keyword evidence="2" id="KW-0812">Transmembrane</keyword>
<evidence type="ECO:0000256" key="5">
    <source>
        <dbReference type="ARBA" id="ARBA00023136"/>
    </source>
</evidence>
<dbReference type="OrthoDB" id="426882at2759"/>
<evidence type="ECO:0000256" key="1">
    <source>
        <dbReference type="ARBA" id="ARBA00004370"/>
    </source>
</evidence>
<protein>
    <recommendedName>
        <fullName evidence="8">Pheophorbide a oxygenase</fullName>
    </recommendedName>
</protein>
<dbReference type="PANTHER" id="PTHR21266:SF32">
    <property type="entry name" value="CHOLESTEROL 7-DESATURASE NVD"/>
    <property type="match status" value="1"/>
</dbReference>
<keyword evidence="5" id="KW-0472">Membrane</keyword>
<evidence type="ECO:0000256" key="4">
    <source>
        <dbReference type="ARBA" id="ARBA00023002"/>
    </source>
</evidence>
<evidence type="ECO:0000313" key="7">
    <source>
        <dbReference type="Proteomes" id="UP001165065"/>
    </source>
</evidence>
<dbReference type="Proteomes" id="UP001165065">
    <property type="component" value="Unassembled WGS sequence"/>
</dbReference>
<comment type="subcellular location">
    <subcellularLocation>
        <location evidence="1">Membrane</location>
    </subcellularLocation>
</comment>
<dbReference type="GO" id="GO:0016491">
    <property type="term" value="F:oxidoreductase activity"/>
    <property type="evidence" value="ECO:0007669"/>
    <property type="project" value="UniProtKB-KW"/>
</dbReference>
<proteinExistence type="predicted"/>
<evidence type="ECO:0000256" key="2">
    <source>
        <dbReference type="ARBA" id="ARBA00022692"/>
    </source>
</evidence>
<keyword evidence="7" id="KW-1185">Reference proteome</keyword>